<dbReference type="EMBL" id="BKCJ010399222">
    <property type="protein sequence ID" value="GFA29117.1"/>
    <property type="molecule type" value="Genomic_DNA"/>
</dbReference>
<evidence type="ECO:0008006" key="3">
    <source>
        <dbReference type="Google" id="ProtNLM"/>
    </source>
</evidence>
<accession>A0A699JED0</accession>
<dbReference type="AlphaFoldDB" id="A0A699JED0"/>
<sequence>QGLPVQAQANRQVLKEEELEFLANPGTAETSSNQYVVTNNAAYQADDQDAYDSDCDELNSAKIALMANLSHYGSNNLAEVNNQDNITNNLMILDVQAPSTSEQSTILTQSATEITTPKLRKNRTAHTDYIRHTLEEAATLREIVERVNLLSSASGSKSQDNTKNKIQRTSRKAKKNKLEDHLKTVRPILNKKSVVDTKATSSVTNSMSNVNSDLKCASCKGCLFFDNHDACVVAYINSINISMKSKSVKKPVNRRIWQPIGNVRPLTRLATTTIVPLREAIPIASNTDKPVITLVYSRKSKATNKRVPVSNSMINKYLVAYKMEPNKSWGSSSSNVPSSLIEC</sequence>
<gene>
    <name evidence="2" type="ORF">Tci_601089</name>
</gene>
<evidence type="ECO:0000313" key="2">
    <source>
        <dbReference type="EMBL" id="GFA29117.1"/>
    </source>
</evidence>
<comment type="caution">
    <text evidence="2">The sequence shown here is derived from an EMBL/GenBank/DDBJ whole genome shotgun (WGS) entry which is preliminary data.</text>
</comment>
<feature type="compositionally biased region" description="Polar residues" evidence="1">
    <location>
        <begin position="152"/>
        <end position="161"/>
    </location>
</feature>
<evidence type="ECO:0000256" key="1">
    <source>
        <dbReference type="SAM" id="MobiDB-lite"/>
    </source>
</evidence>
<proteinExistence type="predicted"/>
<feature type="compositionally biased region" description="Basic residues" evidence="1">
    <location>
        <begin position="165"/>
        <end position="175"/>
    </location>
</feature>
<feature type="region of interest" description="Disordered" evidence="1">
    <location>
        <begin position="152"/>
        <end position="177"/>
    </location>
</feature>
<feature type="non-terminal residue" evidence="2">
    <location>
        <position position="1"/>
    </location>
</feature>
<name>A0A699JED0_TANCI</name>
<protein>
    <recommendedName>
        <fullName evidence="3">Integrase, catalytic region, zinc finger, CCHC-type, peptidase aspartic, catalytic</fullName>
    </recommendedName>
</protein>
<feature type="non-terminal residue" evidence="2">
    <location>
        <position position="343"/>
    </location>
</feature>
<organism evidence="2">
    <name type="scientific">Tanacetum cinerariifolium</name>
    <name type="common">Dalmatian daisy</name>
    <name type="synonym">Chrysanthemum cinerariifolium</name>
    <dbReference type="NCBI Taxonomy" id="118510"/>
    <lineage>
        <taxon>Eukaryota</taxon>
        <taxon>Viridiplantae</taxon>
        <taxon>Streptophyta</taxon>
        <taxon>Embryophyta</taxon>
        <taxon>Tracheophyta</taxon>
        <taxon>Spermatophyta</taxon>
        <taxon>Magnoliopsida</taxon>
        <taxon>eudicotyledons</taxon>
        <taxon>Gunneridae</taxon>
        <taxon>Pentapetalae</taxon>
        <taxon>asterids</taxon>
        <taxon>campanulids</taxon>
        <taxon>Asterales</taxon>
        <taxon>Asteraceae</taxon>
        <taxon>Asteroideae</taxon>
        <taxon>Anthemideae</taxon>
        <taxon>Anthemidinae</taxon>
        <taxon>Tanacetum</taxon>
    </lineage>
</organism>
<reference evidence="2" key="1">
    <citation type="journal article" date="2019" name="Sci. Rep.">
        <title>Draft genome of Tanacetum cinerariifolium, the natural source of mosquito coil.</title>
        <authorList>
            <person name="Yamashiro T."/>
            <person name="Shiraishi A."/>
            <person name="Satake H."/>
            <person name="Nakayama K."/>
        </authorList>
    </citation>
    <scope>NUCLEOTIDE SEQUENCE</scope>
</reference>